<dbReference type="RefSeq" id="WP_147416791.1">
    <property type="nucleotide sequence ID" value="NZ_JAQEAN010000075.1"/>
</dbReference>
<dbReference type="EMBL" id="QRHG01000054">
    <property type="protein sequence ID" value="RHF56108.1"/>
    <property type="molecule type" value="Genomic_DNA"/>
</dbReference>
<accession>A0A414P0Y9</accession>
<evidence type="ECO:0000313" key="2">
    <source>
        <dbReference type="Proteomes" id="UP000284902"/>
    </source>
</evidence>
<dbReference type="AlphaFoldDB" id="A0A414P0Y9"/>
<sequence>MNQKVLCTTESEATCLEPLYVILKVDLQQKKCDCVYSQDQVIYEEVKKTDSYDAFINQYVTVHVYEFDRKKVKEFLSIEFQNSRLSGGCMEEELFYRRVESQQSDAYVWVKAIRHIDENEHTAMITLHQERGVYPRVLSMKQELDKKEKAITRQYWDTVSLLSNVLEHNQLKEADQQDRILYKTNLPAVTKRLSGIWNHRRRNRDNRSSGTDP</sequence>
<gene>
    <name evidence="1" type="ORF">DW672_13085</name>
</gene>
<reference evidence="1 2" key="1">
    <citation type="submission" date="2018-08" db="EMBL/GenBank/DDBJ databases">
        <title>A genome reference for cultivated species of the human gut microbiota.</title>
        <authorList>
            <person name="Zou Y."/>
            <person name="Xue W."/>
            <person name="Luo G."/>
        </authorList>
    </citation>
    <scope>NUCLEOTIDE SEQUENCE [LARGE SCALE GENOMIC DNA]</scope>
    <source>
        <strain evidence="1 2">AM25-1LB</strain>
    </source>
</reference>
<organism evidence="1 2">
    <name type="scientific">[Ruminococcus] lactaris</name>
    <dbReference type="NCBI Taxonomy" id="46228"/>
    <lineage>
        <taxon>Bacteria</taxon>
        <taxon>Bacillati</taxon>
        <taxon>Bacillota</taxon>
        <taxon>Clostridia</taxon>
        <taxon>Lachnospirales</taxon>
        <taxon>Lachnospiraceae</taxon>
        <taxon>Mediterraneibacter</taxon>
    </lineage>
</organism>
<name>A0A414P0Y9_9FIRM</name>
<proteinExistence type="predicted"/>
<evidence type="ECO:0000313" key="1">
    <source>
        <dbReference type="EMBL" id="RHF56108.1"/>
    </source>
</evidence>
<protein>
    <submittedName>
        <fullName evidence="1">Uncharacterized protein</fullName>
    </submittedName>
</protein>
<dbReference type="Proteomes" id="UP000284902">
    <property type="component" value="Unassembled WGS sequence"/>
</dbReference>
<comment type="caution">
    <text evidence="1">The sequence shown here is derived from an EMBL/GenBank/DDBJ whole genome shotgun (WGS) entry which is preliminary data.</text>
</comment>